<keyword evidence="2" id="KW-1185">Reference proteome</keyword>
<dbReference type="AlphaFoldDB" id="A0AAW0G6M3"/>
<accession>A0AAW0G6M3</accession>
<sequence length="104" mass="11638">MQQRSRFTQLDLHRHLIQAVILGNPEIPSQSAACCSNLHLWHPPTQSEARRPHLFSYTVRSSSTFWPATDCLSLSIIHQTETGALECSVPDVMVSSRLSQILLG</sequence>
<comment type="caution">
    <text evidence="1">The sequence shown here is derived from an EMBL/GenBank/DDBJ whole genome shotgun (WGS) entry which is preliminary data.</text>
</comment>
<reference evidence="1 2" key="1">
    <citation type="submission" date="2022-09" db="EMBL/GenBank/DDBJ databases">
        <authorList>
            <person name="Palmer J.M."/>
        </authorList>
    </citation>
    <scope>NUCLEOTIDE SEQUENCE [LARGE SCALE GENOMIC DNA]</scope>
    <source>
        <strain evidence="1 2">DSM 7382</strain>
    </source>
</reference>
<organism evidence="1 2">
    <name type="scientific">Cerrena zonata</name>
    <dbReference type="NCBI Taxonomy" id="2478898"/>
    <lineage>
        <taxon>Eukaryota</taxon>
        <taxon>Fungi</taxon>
        <taxon>Dikarya</taxon>
        <taxon>Basidiomycota</taxon>
        <taxon>Agaricomycotina</taxon>
        <taxon>Agaricomycetes</taxon>
        <taxon>Polyporales</taxon>
        <taxon>Cerrenaceae</taxon>
        <taxon>Cerrena</taxon>
    </lineage>
</organism>
<evidence type="ECO:0000313" key="1">
    <source>
        <dbReference type="EMBL" id="KAK7689100.1"/>
    </source>
</evidence>
<dbReference type="Proteomes" id="UP001385951">
    <property type="component" value="Unassembled WGS sequence"/>
</dbReference>
<evidence type="ECO:0000313" key="2">
    <source>
        <dbReference type="Proteomes" id="UP001385951"/>
    </source>
</evidence>
<gene>
    <name evidence="1" type="ORF">QCA50_007791</name>
</gene>
<proteinExistence type="predicted"/>
<protein>
    <submittedName>
        <fullName evidence="1">Uncharacterized protein</fullName>
    </submittedName>
</protein>
<name>A0AAW0G6M3_9APHY</name>
<dbReference type="EMBL" id="JASBNA010000009">
    <property type="protein sequence ID" value="KAK7689100.1"/>
    <property type="molecule type" value="Genomic_DNA"/>
</dbReference>